<dbReference type="EMBL" id="JACEHE010000019">
    <property type="protein sequence ID" value="MBA2949526.1"/>
    <property type="molecule type" value="Genomic_DNA"/>
</dbReference>
<comment type="caution">
    <text evidence="1">The sequence shown here is derived from an EMBL/GenBank/DDBJ whole genome shotgun (WGS) entry which is preliminary data.</text>
</comment>
<evidence type="ECO:0000313" key="1">
    <source>
        <dbReference type="EMBL" id="MBA2949526.1"/>
    </source>
</evidence>
<gene>
    <name evidence="1" type="ORF">H1D24_27800</name>
</gene>
<evidence type="ECO:0000313" key="2">
    <source>
        <dbReference type="Proteomes" id="UP000545761"/>
    </source>
</evidence>
<reference evidence="1 2" key="1">
    <citation type="submission" date="2020-07" db="EMBL/GenBank/DDBJ databases">
        <title>Streptomyces isolated from Indian soil.</title>
        <authorList>
            <person name="Mandal S."/>
            <person name="Maiti P.K."/>
        </authorList>
    </citation>
    <scope>NUCLEOTIDE SEQUENCE [LARGE SCALE GENOMIC DNA]</scope>
    <source>
        <strain evidence="1 2">PSKA28</strain>
    </source>
</reference>
<name>A0A7W0DQR1_9ACTN</name>
<dbReference type="AlphaFoldDB" id="A0A7W0DQR1"/>
<proteinExistence type="predicted"/>
<dbReference type="RefSeq" id="WP_181660454.1">
    <property type="nucleotide sequence ID" value="NZ_JACEHE010000019.1"/>
</dbReference>
<dbReference type="Proteomes" id="UP000545761">
    <property type="component" value="Unassembled WGS sequence"/>
</dbReference>
<protein>
    <submittedName>
        <fullName evidence="1">Uncharacterized protein</fullName>
    </submittedName>
</protein>
<organism evidence="1 2">
    <name type="scientific">Streptomyces himalayensis subsp. himalayensis</name>
    <dbReference type="NCBI Taxonomy" id="2756131"/>
    <lineage>
        <taxon>Bacteria</taxon>
        <taxon>Bacillati</taxon>
        <taxon>Actinomycetota</taxon>
        <taxon>Actinomycetes</taxon>
        <taxon>Kitasatosporales</taxon>
        <taxon>Streptomycetaceae</taxon>
        <taxon>Streptomyces</taxon>
        <taxon>Streptomyces himalayensis</taxon>
    </lineage>
</organism>
<accession>A0A7W0DQR1</accession>
<sequence length="97" mass="9990">MGAPTCRAPGALCGGRCSPGTHVEASCREWLAHPGQFVPAEIGSRPLPTAGTADGEAEPSIQQVAARLGILPAAIIYQIRAGRLAARHRSNGRVAIP</sequence>